<evidence type="ECO:0000313" key="9">
    <source>
        <dbReference type="Proteomes" id="UP001327560"/>
    </source>
</evidence>
<feature type="region of interest" description="Disordered" evidence="6">
    <location>
        <begin position="2172"/>
        <end position="2192"/>
    </location>
</feature>
<dbReference type="GO" id="GO:0005634">
    <property type="term" value="C:nucleus"/>
    <property type="evidence" value="ECO:0007669"/>
    <property type="project" value="UniProtKB-SubCell"/>
</dbReference>
<gene>
    <name evidence="8" type="ORF">Cni_G13030</name>
</gene>
<dbReference type="GO" id="GO:0008380">
    <property type="term" value="P:RNA splicing"/>
    <property type="evidence" value="ECO:0007669"/>
    <property type="project" value="UniProtKB-KW"/>
</dbReference>
<keyword evidence="3" id="KW-0507">mRNA processing</keyword>
<dbReference type="GO" id="GO:0003723">
    <property type="term" value="F:RNA binding"/>
    <property type="evidence" value="ECO:0007669"/>
    <property type="project" value="TreeGrafter"/>
</dbReference>
<dbReference type="PANTHER" id="PTHR23185">
    <property type="entry name" value="PROTEIN VIRILIZER HOMOLOG"/>
    <property type="match status" value="1"/>
</dbReference>
<dbReference type="EMBL" id="CP136893">
    <property type="protein sequence ID" value="WOL04309.1"/>
    <property type="molecule type" value="Genomic_DNA"/>
</dbReference>
<evidence type="ECO:0000256" key="5">
    <source>
        <dbReference type="ARBA" id="ARBA00023242"/>
    </source>
</evidence>
<dbReference type="InterPro" id="IPR031801">
    <property type="entry name" value="VIR_N"/>
</dbReference>
<dbReference type="Pfam" id="PF15912">
    <property type="entry name" value="VIR_N"/>
    <property type="match status" value="1"/>
</dbReference>
<sequence length="2235" mass="245615">MGRSEPCVLFAQSFIHSQLDEYVDEVLFAEPVVITACEFLEQNASPSAPNVPLIGATSPPSFALEIFVHCEGEPRFRRLCQPFLYSHSSSNVLEVEAIVTNHLVVRGSYRSLTLIVYGNTAEDLGQFNIEFDLDSSLANVVCSPLEGKLEDLPPGLHSNKLFEESLVSLKSKSFPVAKFEVPSELKQFVLLAVKTGQSPDIEDQLSEIVSSIVSSVLSCVKSENGATTFYWDQYMQIGLAEHNKDMEKFINVAAQARHDLLKLCCSNSVFGDTCSVEDIADLEVSETLISELLINMFNKCKIFKSTSDAEVQFFSQNKHMILVLSLALLFCSWREGCFHFVNNAGMERIICLLGNEIQNSPAITLMLLGIVEYATRHGIGCEGFLGWWPRGDENVPTGYSDGYSFLVSLLLGKQQHCVSSLAAYILHRLRFYEIAAKYESAVCSLLDNLSDDHVITSDGTEFLVTASSHLKQIMKLINLHEPIEDPSPSAFARRLLTLGQSEGLLSYKATIDCITTSKCTFARWDTDKFLLSLLEERGFFPLSAALLSSPVLRPVKDNQTDIFMEIATSIECILLNFLFHRSGLCFFLAHPEAIELLILSLQNGEETTKRECMTLRQATAFLSKGFICHPQEVAMIIELYLKVGIAIDRLLATDPKSDELLWILWELCAISRSDSGRQALLVLGHFPEVVSVLLESLRSYNDSEPTGTSPLSLAIFHSAAEIFEVMVTDSAALSLSSWIGHAVELHKVLHLSSPGTNRKDAPARLLEWLDAGVVYHRNGAIGLLRYAAVLASGGDAHLSSSSVLVSDTIDVENVIGDSTNNSDSQIVDNLLGKLVMDKYFDGVTLRNSSVVQLTTTFRILAFISDNPDVAASLFEEGAVTLMYVVLVSCKSMLERLSNSYDYLVDDGAEYNSTTDILMERTHEQSLIDLMIPSLLLLINLLRKLREAKEQYRNKKLLNALLQLHREVSLKLAASAADSSFPYPSSNIGFGAVCHLLTSALACWPIFGWTPGLFHCVLESVQATSSLALGPKDACSIFCLLGDLFPDEGIWLWKNEIPPLSALRTLSVGTLLGPQVEKEINWYLQPEHLTPLLVRLTPQLERIGQIALHFAFSALLVVQDMLRVFIIRISCQRVECAVVVLRPIISWMDNHVDESSPSEMDTFKVYQLLHFIASLLEHPHSKSLLLKMGALTIMRKVLLRCSSAFKIDGKLSQENRVPSRNASLLNWFFPVLRSLSLIFSSDFPVKQTPSPEGNLDDSSIEESSSIVNQLLLLLQILPVGRELLSCLIIFLEIVSCSQGRSALSSLLSQIPSVISDKQKTDDWTVNVNNIDVCDWRSSPPFLCCLKNLLWSLDAKDSSMPIVAEALHKLSLSAVRLSVHDDKLDGVLILKCLFGLSYNDNHAVDSVDEQLKTVYDITEKLEQTIANDENVTLTVGKPALYQVKESVKSMLVLLHGSSSLATNPQGIVSNDGSSNPDENIQSLHITSQKMPCLTEMSEGDEAPLSSLSNIWKSNQDSKETIYDFSGGEFAEKFMWECPDSSLDRQLPTLSGKRKLALSEGSSKRARDSLGPETVGSGAFSRGLGINGVSSGPTRRDTFRQRKPNTSRPPSMHVDDYVARERNIDGASIGLSMGSSSQRGISSSGRPPSIHVDEFMARQKERQNSMSTTVGDASQYKNLAHASPSHSGKQDKPQQMKTDLDDDLQEINIVFDEESESDDRLPFPQPDENLCPPVVIGESSPSLVAADTEGDADETTRLSPLDSPSAIRDGSLHLNILGRQLASRSEIPVPQEVNGSSEIFVGMVGENSSCEQSEESKYVSPNAGSRIPFIHPSTKFTGFPLHTHNVSSAPSSMQPVPSSSLYRSSSPQRGADGSVSSRSHDKLRVPMNQPPLPPMPPPAAVSAQIAETAQNHSLHFLNSARDMQPPVPSGYPLRALELQSDNAPSTSNSSFSNAQPGHDSKFSWNMVSGSRLHTEAFTSSTSVRQVPPLPPVPPPFSAAINQSPTVFSGSQAPFSSHISNVGSHTSLASALGNTNFGVLSASAASLASYSLPSFTPSLLMNRPPSVTGTFLNAQTLQNGQNLPNLSQTFSGSQSTLPRPPPPQPQMPRPAQQPIPPNQLSQTLSEAMLQQNSIQIQVNPLQVSQQFQVPHLQFYYQTQQQESALQSIQPIPEQVQQLTQNPQADHSSQQQKDSGMTLQQYFSSPEAIQSLLSDRDKLCQLLEQHPKLMQMLQERLGQQ</sequence>
<evidence type="ECO:0000256" key="4">
    <source>
        <dbReference type="ARBA" id="ARBA00023187"/>
    </source>
</evidence>
<feature type="region of interest" description="Disordered" evidence="6">
    <location>
        <begin position="1843"/>
        <end position="1898"/>
    </location>
</feature>
<name>A0AAQ3KAL3_9LILI</name>
<feature type="region of interest" description="Disordered" evidence="6">
    <location>
        <begin position="1744"/>
        <end position="1763"/>
    </location>
</feature>
<keyword evidence="5" id="KW-0539">Nucleus</keyword>
<evidence type="ECO:0000256" key="3">
    <source>
        <dbReference type="ARBA" id="ARBA00022664"/>
    </source>
</evidence>
<evidence type="ECO:0000256" key="1">
    <source>
        <dbReference type="ARBA" id="ARBA00004123"/>
    </source>
</evidence>
<reference evidence="8 9" key="1">
    <citation type="submission" date="2023-10" db="EMBL/GenBank/DDBJ databases">
        <title>Chromosome-scale genome assembly provides insights into flower coloration mechanisms of Canna indica.</title>
        <authorList>
            <person name="Li C."/>
        </authorList>
    </citation>
    <scope>NUCLEOTIDE SEQUENCE [LARGE SCALE GENOMIC DNA]</scope>
    <source>
        <tissue evidence="8">Flower</tissue>
    </source>
</reference>
<feature type="compositionally biased region" description="Pro residues" evidence="6">
    <location>
        <begin position="2094"/>
        <end position="2113"/>
    </location>
</feature>
<feature type="compositionally biased region" description="Polar residues" evidence="6">
    <location>
        <begin position="1843"/>
        <end position="1854"/>
    </location>
</feature>
<dbReference type="GO" id="GO:0006397">
    <property type="term" value="P:mRNA processing"/>
    <property type="evidence" value="ECO:0007669"/>
    <property type="project" value="UniProtKB-KW"/>
</dbReference>
<comment type="similarity">
    <text evidence="2">Belongs to the vir family.</text>
</comment>
<dbReference type="GO" id="GO:0036396">
    <property type="term" value="C:RNA N6-methyladenosine methyltransferase complex"/>
    <property type="evidence" value="ECO:0007669"/>
    <property type="project" value="TreeGrafter"/>
</dbReference>
<feature type="compositionally biased region" description="Low complexity" evidence="6">
    <location>
        <begin position="1629"/>
        <end position="1647"/>
    </location>
</feature>
<evidence type="ECO:0000259" key="7">
    <source>
        <dbReference type="Pfam" id="PF15912"/>
    </source>
</evidence>
<feature type="compositionally biased region" description="Pro residues" evidence="6">
    <location>
        <begin position="1885"/>
        <end position="1896"/>
    </location>
</feature>
<evidence type="ECO:0000256" key="2">
    <source>
        <dbReference type="ARBA" id="ARBA00008371"/>
    </source>
</evidence>
<dbReference type="Proteomes" id="UP001327560">
    <property type="component" value="Chromosome 4"/>
</dbReference>
<proteinExistence type="inferred from homology"/>
<accession>A0AAQ3KAL3</accession>
<organism evidence="8 9">
    <name type="scientific">Canna indica</name>
    <name type="common">Indian-shot</name>
    <dbReference type="NCBI Taxonomy" id="4628"/>
    <lineage>
        <taxon>Eukaryota</taxon>
        <taxon>Viridiplantae</taxon>
        <taxon>Streptophyta</taxon>
        <taxon>Embryophyta</taxon>
        <taxon>Tracheophyta</taxon>
        <taxon>Spermatophyta</taxon>
        <taxon>Magnoliopsida</taxon>
        <taxon>Liliopsida</taxon>
        <taxon>Zingiberales</taxon>
        <taxon>Cannaceae</taxon>
        <taxon>Canna</taxon>
    </lineage>
</organism>
<feature type="region of interest" description="Disordered" evidence="6">
    <location>
        <begin position="2077"/>
        <end position="2114"/>
    </location>
</feature>
<dbReference type="PANTHER" id="PTHR23185:SF0">
    <property type="entry name" value="PROTEIN VIRILIZER HOMOLOG"/>
    <property type="match status" value="1"/>
</dbReference>
<evidence type="ECO:0000256" key="6">
    <source>
        <dbReference type="SAM" id="MobiDB-lite"/>
    </source>
</evidence>
<comment type="subcellular location">
    <subcellularLocation>
        <location evidence="1">Nucleus</location>
    </subcellularLocation>
</comment>
<evidence type="ECO:0000313" key="8">
    <source>
        <dbReference type="EMBL" id="WOL04309.1"/>
    </source>
</evidence>
<keyword evidence="9" id="KW-1185">Reference proteome</keyword>
<feature type="compositionally biased region" description="Polar residues" evidence="6">
    <location>
        <begin position="2077"/>
        <end position="2093"/>
    </location>
</feature>
<feature type="region of interest" description="Disordered" evidence="6">
    <location>
        <begin position="1551"/>
        <end position="1610"/>
    </location>
</feature>
<protein>
    <recommendedName>
        <fullName evidence="7">Virilizer N-terminal domain-containing protein</fullName>
    </recommendedName>
</protein>
<feature type="region of interest" description="Disordered" evidence="6">
    <location>
        <begin position="1627"/>
        <end position="1647"/>
    </location>
</feature>
<dbReference type="InterPro" id="IPR026736">
    <property type="entry name" value="Virilizer"/>
</dbReference>
<feature type="domain" description="Virilizer N-terminal" evidence="7">
    <location>
        <begin position="8"/>
        <end position="123"/>
    </location>
</feature>
<keyword evidence="4" id="KW-0508">mRNA splicing</keyword>